<dbReference type="InterPro" id="IPR001980">
    <property type="entry name" value="PPAT"/>
</dbReference>
<sequence length="162" mass="17968">MRRVVCPGSFDPVTNGHIDIIGRAARQYDEVVTAVLTNVNKRGLFSVDEKVAMLRECTADVSNVTISQFSGLLVDFCRDNDIGAIIRSLRSVSDFDYELQIAQMNYRLSGVETMFMTANPQYSFLSSSLVREIAQYGGDVSSLVTPHVEQRLRDKYTGGDSA</sequence>
<comment type="function">
    <text evidence="9">Reversibly transfers an adenylyl group from ATP to 4'-phosphopantetheine, yielding dephospho-CoA (dPCoA) and pyrophosphate.</text>
</comment>
<keyword evidence="3 9" id="KW-0548">Nucleotidyltransferase</keyword>
<evidence type="ECO:0000256" key="7">
    <source>
        <dbReference type="ARBA" id="ARBA00022993"/>
    </source>
</evidence>
<dbReference type="RefSeq" id="WP_312862580.1">
    <property type="nucleotide sequence ID" value="NZ_BAABKT010000039.1"/>
</dbReference>
<gene>
    <name evidence="9" type="primary">coaD</name>
    <name evidence="11" type="ORF">HNR25_003371</name>
</gene>
<dbReference type="PANTHER" id="PTHR21342:SF1">
    <property type="entry name" value="PHOSPHOPANTETHEINE ADENYLYLTRANSFERASE"/>
    <property type="match status" value="1"/>
</dbReference>
<keyword evidence="4 9" id="KW-0547">Nucleotide-binding</keyword>
<feature type="binding site" evidence="9">
    <location>
        <position position="41"/>
    </location>
    <ligand>
        <name>substrate</name>
    </ligand>
</feature>
<feature type="binding site" evidence="9">
    <location>
        <begin position="9"/>
        <end position="10"/>
    </location>
    <ligand>
        <name>ATP</name>
        <dbReference type="ChEBI" id="CHEBI:30616"/>
    </ligand>
</feature>
<dbReference type="GO" id="GO:0004595">
    <property type="term" value="F:pantetheine-phosphate adenylyltransferase activity"/>
    <property type="evidence" value="ECO:0007669"/>
    <property type="project" value="UniProtKB-UniRule"/>
</dbReference>
<comment type="subunit">
    <text evidence="9">Homohexamer.</text>
</comment>
<name>A0A841EGU8_9ACTN</name>
<dbReference type="InterPro" id="IPR014729">
    <property type="entry name" value="Rossmann-like_a/b/a_fold"/>
</dbReference>
<comment type="cofactor">
    <cofactor evidence="9">
        <name>Mg(2+)</name>
        <dbReference type="ChEBI" id="CHEBI:18420"/>
    </cofactor>
</comment>
<dbReference type="Gene3D" id="3.40.50.620">
    <property type="entry name" value="HUPs"/>
    <property type="match status" value="1"/>
</dbReference>
<feature type="binding site" evidence="9">
    <location>
        <position position="98"/>
    </location>
    <ligand>
        <name>ATP</name>
        <dbReference type="ChEBI" id="CHEBI:30616"/>
    </ligand>
</feature>
<dbReference type="Pfam" id="PF01467">
    <property type="entry name" value="CTP_transf_like"/>
    <property type="match status" value="1"/>
</dbReference>
<reference evidence="11 12" key="1">
    <citation type="submission" date="2020-08" db="EMBL/GenBank/DDBJ databases">
        <title>Sequencing the genomes of 1000 actinobacteria strains.</title>
        <authorList>
            <person name="Klenk H.-P."/>
        </authorList>
    </citation>
    <scope>NUCLEOTIDE SEQUENCE [LARGE SCALE GENOMIC DNA]</scope>
    <source>
        <strain evidence="11 12">DSM 44593</strain>
    </source>
</reference>
<evidence type="ECO:0000256" key="2">
    <source>
        <dbReference type="ARBA" id="ARBA00022679"/>
    </source>
</evidence>
<dbReference type="PRINTS" id="PR01020">
    <property type="entry name" value="LPSBIOSNTHSS"/>
</dbReference>
<evidence type="ECO:0000313" key="12">
    <source>
        <dbReference type="Proteomes" id="UP000578077"/>
    </source>
</evidence>
<dbReference type="EC" id="2.7.7.3" evidence="9"/>
<dbReference type="InterPro" id="IPR004821">
    <property type="entry name" value="Cyt_trans-like"/>
</dbReference>
<comment type="subcellular location">
    <subcellularLocation>
        <location evidence="9">Cytoplasm</location>
    </subcellularLocation>
</comment>
<dbReference type="GO" id="GO:0005737">
    <property type="term" value="C:cytoplasm"/>
    <property type="evidence" value="ECO:0007669"/>
    <property type="project" value="UniProtKB-SubCell"/>
</dbReference>
<dbReference type="EMBL" id="JACHLY010000001">
    <property type="protein sequence ID" value="MBB5999620.1"/>
    <property type="molecule type" value="Genomic_DNA"/>
</dbReference>
<accession>A0A841EGU8</accession>
<evidence type="ECO:0000259" key="10">
    <source>
        <dbReference type="Pfam" id="PF01467"/>
    </source>
</evidence>
<evidence type="ECO:0000256" key="4">
    <source>
        <dbReference type="ARBA" id="ARBA00022741"/>
    </source>
</evidence>
<feature type="binding site" evidence="9">
    <location>
        <position position="9"/>
    </location>
    <ligand>
        <name>substrate</name>
    </ligand>
</feature>
<keyword evidence="5 9" id="KW-0067">ATP-binding</keyword>
<organism evidence="11 12">
    <name type="scientific">Streptomonospora salina</name>
    <dbReference type="NCBI Taxonomy" id="104205"/>
    <lineage>
        <taxon>Bacteria</taxon>
        <taxon>Bacillati</taxon>
        <taxon>Actinomycetota</taxon>
        <taxon>Actinomycetes</taxon>
        <taxon>Streptosporangiales</taxon>
        <taxon>Nocardiopsidaceae</taxon>
        <taxon>Streptomonospora</taxon>
    </lineage>
</organism>
<evidence type="ECO:0000256" key="9">
    <source>
        <dbReference type="HAMAP-Rule" id="MF_00151"/>
    </source>
</evidence>
<dbReference type="HAMAP" id="MF_00151">
    <property type="entry name" value="PPAT_bact"/>
    <property type="match status" value="1"/>
</dbReference>
<dbReference type="PANTHER" id="PTHR21342">
    <property type="entry name" value="PHOSPHOPANTETHEINE ADENYLYLTRANSFERASE"/>
    <property type="match status" value="1"/>
</dbReference>
<dbReference type="SUPFAM" id="SSF52374">
    <property type="entry name" value="Nucleotidylyl transferase"/>
    <property type="match status" value="1"/>
</dbReference>
<evidence type="ECO:0000256" key="1">
    <source>
        <dbReference type="ARBA" id="ARBA00022490"/>
    </source>
</evidence>
<keyword evidence="2 9" id="KW-0808">Transferase</keyword>
<evidence type="ECO:0000256" key="6">
    <source>
        <dbReference type="ARBA" id="ARBA00022842"/>
    </source>
</evidence>
<dbReference type="AlphaFoldDB" id="A0A841EGU8"/>
<dbReference type="NCBIfam" id="TIGR00125">
    <property type="entry name" value="cyt_tran_rel"/>
    <property type="match status" value="1"/>
</dbReference>
<proteinExistence type="inferred from homology"/>
<comment type="similarity">
    <text evidence="9">Belongs to the bacterial CoaD family.</text>
</comment>
<feature type="binding site" evidence="9">
    <location>
        <begin position="122"/>
        <end position="128"/>
    </location>
    <ligand>
        <name>ATP</name>
        <dbReference type="ChEBI" id="CHEBI:30616"/>
    </ligand>
</feature>
<feature type="binding site" evidence="9">
    <location>
        <position position="87"/>
    </location>
    <ligand>
        <name>substrate</name>
    </ligand>
</feature>
<dbReference type="CDD" id="cd02163">
    <property type="entry name" value="PPAT"/>
    <property type="match status" value="1"/>
</dbReference>
<keyword evidence="7 9" id="KW-0173">Coenzyme A biosynthesis</keyword>
<dbReference type="UniPathway" id="UPA00241">
    <property type="reaction ID" value="UER00355"/>
</dbReference>
<keyword evidence="12" id="KW-1185">Reference proteome</keyword>
<dbReference type="GO" id="GO:0005524">
    <property type="term" value="F:ATP binding"/>
    <property type="evidence" value="ECO:0007669"/>
    <property type="project" value="UniProtKB-KW"/>
</dbReference>
<evidence type="ECO:0000256" key="5">
    <source>
        <dbReference type="ARBA" id="ARBA00022840"/>
    </source>
</evidence>
<comment type="catalytic activity">
    <reaction evidence="8 9">
        <text>(R)-4'-phosphopantetheine + ATP + H(+) = 3'-dephospho-CoA + diphosphate</text>
        <dbReference type="Rhea" id="RHEA:19801"/>
        <dbReference type="ChEBI" id="CHEBI:15378"/>
        <dbReference type="ChEBI" id="CHEBI:30616"/>
        <dbReference type="ChEBI" id="CHEBI:33019"/>
        <dbReference type="ChEBI" id="CHEBI:57328"/>
        <dbReference type="ChEBI" id="CHEBI:61723"/>
        <dbReference type="EC" id="2.7.7.3"/>
    </reaction>
</comment>
<evidence type="ECO:0000256" key="3">
    <source>
        <dbReference type="ARBA" id="ARBA00022695"/>
    </source>
</evidence>
<dbReference type="Proteomes" id="UP000578077">
    <property type="component" value="Unassembled WGS sequence"/>
</dbReference>
<comment type="caution">
    <text evidence="9">Lacks conserved residue(s) required for the propagation of feature annotation.</text>
</comment>
<protein>
    <recommendedName>
        <fullName evidence="9">Phosphopantetheine adenylyltransferase</fullName>
        <ecNumber evidence="9">2.7.7.3</ecNumber>
    </recommendedName>
    <alternativeName>
        <fullName evidence="9">Dephospho-CoA pyrophosphorylase</fullName>
    </alternativeName>
    <alternativeName>
        <fullName evidence="9">Pantetheine-phosphate adenylyltransferase</fullName>
        <shortName evidence="9">PPAT</shortName>
    </alternativeName>
</protein>
<dbReference type="GO" id="GO:0015937">
    <property type="term" value="P:coenzyme A biosynthetic process"/>
    <property type="evidence" value="ECO:0007669"/>
    <property type="project" value="UniProtKB-UniRule"/>
</dbReference>
<dbReference type="NCBIfam" id="TIGR01510">
    <property type="entry name" value="coaD_prev_kdtB"/>
    <property type="match status" value="1"/>
</dbReference>
<keyword evidence="1 9" id="KW-0963">Cytoplasm</keyword>
<comment type="caution">
    <text evidence="11">The sequence shown here is derived from an EMBL/GenBank/DDBJ whole genome shotgun (WGS) entry which is preliminary data.</text>
</comment>
<keyword evidence="6 9" id="KW-0460">Magnesium</keyword>
<feature type="domain" description="Cytidyltransferase-like" evidence="10">
    <location>
        <begin position="5"/>
        <end position="132"/>
    </location>
</feature>
<feature type="site" description="Transition state stabilizer" evidence="9">
    <location>
        <position position="17"/>
    </location>
</feature>
<evidence type="ECO:0000256" key="8">
    <source>
        <dbReference type="ARBA" id="ARBA00029346"/>
    </source>
</evidence>
<feature type="binding site" evidence="9">
    <location>
        <position position="73"/>
    </location>
    <ligand>
        <name>substrate</name>
    </ligand>
</feature>
<evidence type="ECO:0000313" key="11">
    <source>
        <dbReference type="EMBL" id="MBB5999620.1"/>
    </source>
</evidence>
<comment type="pathway">
    <text evidence="9">Cofactor biosynthesis; coenzyme A biosynthesis; CoA from (R)-pantothenate: step 4/5.</text>
</comment>
<feature type="binding site" evidence="9">
    <location>
        <position position="17"/>
    </location>
    <ligand>
        <name>ATP</name>
        <dbReference type="ChEBI" id="CHEBI:30616"/>
    </ligand>
</feature>